<dbReference type="PANTHER" id="PTHR23264">
    <property type="entry name" value="NUCLEOTIDE-BINDING PROTEIN NBP35 YEAST -RELATED"/>
    <property type="match status" value="1"/>
</dbReference>
<dbReference type="PROSITE" id="PS01215">
    <property type="entry name" value="MRP"/>
    <property type="match status" value="1"/>
</dbReference>
<dbReference type="InterPro" id="IPR033756">
    <property type="entry name" value="YlxH/NBP35"/>
</dbReference>
<dbReference type="Gene3D" id="3.40.50.300">
    <property type="entry name" value="P-loop containing nucleotide triphosphate hydrolases"/>
    <property type="match status" value="1"/>
</dbReference>
<dbReference type="PANTHER" id="PTHR23264:SF19">
    <property type="entry name" value="CYTOSOLIC FE-S CLUSTER ASSEMBLY FACTOR NUBP2"/>
    <property type="match status" value="1"/>
</dbReference>
<dbReference type="CDD" id="cd02037">
    <property type="entry name" value="Mrp_NBP35"/>
    <property type="match status" value="1"/>
</dbReference>
<dbReference type="EMBL" id="HBIE01007553">
    <property type="protein sequence ID" value="CAE0307514.1"/>
    <property type="molecule type" value="Transcribed_RNA"/>
</dbReference>
<dbReference type="GO" id="GO:0005524">
    <property type="term" value="F:ATP binding"/>
    <property type="evidence" value="ECO:0007669"/>
    <property type="project" value="UniProtKB-KW"/>
</dbReference>
<dbReference type="GO" id="GO:0140663">
    <property type="term" value="F:ATP-dependent FeS chaperone activity"/>
    <property type="evidence" value="ECO:0007669"/>
    <property type="project" value="InterPro"/>
</dbReference>
<protein>
    <submittedName>
        <fullName evidence="6">Uncharacterized protein</fullName>
    </submittedName>
</protein>
<dbReference type="InterPro" id="IPR000808">
    <property type="entry name" value="Mrp-like_CS"/>
</dbReference>
<evidence type="ECO:0000256" key="5">
    <source>
        <dbReference type="ARBA" id="ARBA00023014"/>
    </source>
</evidence>
<gene>
    <name evidence="6" type="ORF">FEHR0123_LOCUS2421</name>
</gene>
<evidence type="ECO:0000256" key="3">
    <source>
        <dbReference type="ARBA" id="ARBA00022840"/>
    </source>
</evidence>
<dbReference type="SUPFAM" id="SSF52540">
    <property type="entry name" value="P-loop containing nucleoside triphosphate hydrolases"/>
    <property type="match status" value="1"/>
</dbReference>
<dbReference type="InterPro" id="IPR027417">
    <property type="entry name" value="P-loop_NTPase"/>
</dbReference>
<proteinExistence type="predicted"/>
<dbReference type="GO" id="GO:0016226">
    <property type="term" value="P:iron-sulfur cluster assembly"/>
    <property type="evidence" value="ECO:0007669"/>
    <property type="project" value="InterPro"/>
</dbReference>
<keyword evidence="1" id="KW-0479">Metal-binding</keyword>
<reference evidence="6" key="1">
    <citation type="submission" date="2021-01" db="EMBL/GenBank/DDBJ databases">
        <authorList>
            <person name="Corre E."/>
            <person name="Pelletier E."/>
            <person name="Niang G."/>
            <person name="Scheremetjew M."/>
            <person name="Finn R."/>
            <person name="Kale V."/>
            <person name="Holt S."/>
            <person name="Cochrane G."/>
            <person name="Meng A."/>
            <person name="Brown T."/>
            <person name="Cohen L."/>
        </authorList>
    </citation>
    <scope>NUCLEOTIDE SEQUENCE</scope>
    <source>
        <strain evidence="6">Fehren 1</strain>
    </source>
</reference>
<keyword evidence="2" id="KW-0547">Nucleotide-binding</keyword>
<dbReference type="GO" id="GO:0005829">
    <property type="term" value="C:cytosol"/>
    <property type="evidence" value="ECO:0007669"/>
    <property type="project" value="TreeGrafter"/>
</dbReference>
<dbReference type="GO" id="GO:0051536">
    <property type="term" value="F:iron-sulfur cluster binding"/>
    <property type="evidence" value="ECO:0007669"/>
    <property type="project" value="UniProtKB-KW"/>
</dbReference>
<evidence type="ECO:0000256" key="2">
    <source>
        <dbReference type="ARBA" id="ARBA00022741"/>
    </source>
</evidence>
<dbReference type="Pfam" id="PF10609">
    <property type="entry name" value="ParA"/>
    <property type="match status" value="1"/>
</dbReference>
<evidence type="ECO:0000313" key="6">
    <source>
        <dbReference type="EMBL" id="CAE0307514.1"/>
    </source>
</evidence>
<dbReference type="GO" id="GO:0046872">
    <property type="term" value="F:metal ion binding"/>
    <property type="evidence" value="ECO:0007669"/>
    <property type="project" value="UniProtKB-KW"/>
</dbReference>
<keyword evidence="5" id="KW-0411">Iron-sulfur</keyword>
<name>A0A7S3HXC2_9SPIT</name>
<accession>A0A7S3HXC2</accession>
<keyword evidence="3" id="KW-0067">ATP-binding</keyword>
<organism evidence="6">
    <name type="scientific">Favella ehrenbergii</name>
    <dbReference type="NCBI Taxonomy" id="182087"/>
    <lineage>
        <taxon>Eukaryota</taxon>
        <taxon>Sar</taxon>
        <taxon>Alveolata</taxon>
        <taxon>Ciliophora</taxon>
        <taxon>Intramacronucleata</taxon>
        <taxon>Spirotrichea</taxon>
        <taxon>Choreotrichia</taxon>
        <taxon>Tintinnida</taxon>
        <taxon>Xystonellidae</taxon>
        <taxon>Favella</taxon>
    </lineage>
</organism>
<dbReference type="InterPro" id="IPR019591">
    <property type="entry name" value="Mrp/NBP35_ATP-bd"/>
</dbReference>
<dbReference type="AlphaFoldDB" id="A0A7S3HXC2"/>
<evidence type="ECO:0000256" key="4">
    <source>
        <dbReference type="ARBA" id="ARBA00023004"/>
    </source>
</evidence>
<sequence>MLGLEGSDVHRSNTGWTPVYLEDNLAVMSIGFMLPNRDDPVVWRGPKKDGLIRQYLTDVMWENLDYLIIDTPPGTSDEHISVIQYLSKTNMLGAVIVTTPQEVALADVRKEIKFCEKTGTRVLGVVENMSGFVCPNCSHESQIFAPVTGGASQMCQDMSIEMLGKIPIEPKLLMSCEAGKCFVAECPETVTAARFTEIVNKVKAAKRLAAPAEGDQDMA</sequence>
<keyword evidence="4" id="KW-0408">Iron</keyword>
<evidence type="ECO:0000256" key="1">
    <source>
        <dbReference type="ARBA" id="ARBA00022723"/>
    </source>
</evidence>